<keyword evidence="3" id="KW-1185">Reference proteome</keyword>
<proteinExistence type="predicted"/>
<dbReference type="PANTHER" id="PTHR43245:SF52">
    <property type="entry name" value="NAD-DEPENDENT EPIMERASE_DEHYDRATASE"/>
    <property type="match status" value="1"/>
</dbReference>
<dbReference type="InterPro" id="IPR050177">
    <property type="entry name" value="Lipid_A_modif_metabolic_enz"/>
</dbReference>
<accession>A0A8T4J291</accession>
<evidence type="ECO:0000259" key="1">
    <source>
        <dbReference type="Pfam" id="PF01370"/>
    </source>
</evidence>
<name>A0A8T4J291_9ACTN</name>
<organism evidence="2 3">
    <name type="scientific">Streptomyces daliensis</name>
    <dbReference type="NCBI Taxonomy" id="299421"/>
    <lineage>
        <taxon>Bacteria</taxon>
        <taxon>Bacillati</taxon>
        <taxon>Actinomycetota</taxon>
        <taxon>Actinomycetes</taxon>
        <taxon>Kitasatosporales</taxon>
        <taxon>Streptomycetaceae</taxon>
        <taxon>Streptomyces</taxon>
    </lineage>
</organism>
<dbReference type="InterPro" id="IPR036291">
    <property type="entry name" value="NAD(P)-bd_dom_sf"/>
</dbReference>
<gene>
    <name evidence="2" type="ORF">KDA82_22115</name>
</gene>
<dbReference type="EMBL" id="JAGSMN010000509">
    <property type="protein sequence ID" value="MBR7675664.1"/>
    <property type="molecule type" value="Genomic_DNA"/>
</dbReference>
<dbReference type="AlphaFoldDB" id="A0A8T4J291"/>
<comment type="caution">
    <text evidence="2">The sequence shown here is derived from an EMBL/GenBank/DDBJ whole genome shotgun (WGS) entry which is preliminary data.</text>
</comment>
<feature type="domain" description="NAD-dependent epimerase/dehydratase" evidence="1">
    <location>
        <begin position="5"/>
        <end position="205"/>
    </location>
</feature>
<dbReference type="Proteomes" id="UP000675554">
    <property type="component" value="Unassembled WGS sequence"/>
</dbReference>
<dbReference type="SUPFAM" id="SSF51735">
    <property type="entry name" value="NAD(P)-binding Rossmann-fold domains"/>
    <property type="match status" value="1"/>
</dbReference>
<protein>
    <submittedName>
        <fullName evidence="2">NAD(P)-dependent oxidoreductase</fullName>
    </submittedName>
</protein>
<evidence type="ECO:0000313" key="3">
    <source>
        <dbReference type="Proteomes" id="UP000675554"/>
    </source>
</evidence>
<dbReference type="Gene3D" id="3.40.50.720">
    <property type="entry name" value="NAD(P)-binding Rossmann-like Domain"/>
    <property type="match status" value="1"/>
</dbReference>
<dbReference type="PANTHER" id="PTHR43245">
    <property type="entry name" value="BIFUNCTIONAL POLYMYXIN RESISTANCE PROTEIN ARNA"/>
    <property type="match status" value="1"/>
</dbReference>
<reference evidence="2" key="1">
    <citation type="submission" date="2021-04" db="EMBL/GenBank/DDBJ databases">
        <title>Sequencing of actinobacteria type strains.</title>
        <authorList>
            <person name="Nguyen G.-S."/>
            <person name="Wentzel A."/>
        </authorList>
    </citation>
    <scope>NUCLEOTIDE SEQUENCE</scope>
    <source>
        <strain evidence="2">DSM 42095</strain>
    </source>
</reference>
<sequence>MTGRILLTGASGFIGSTALRTLLDLPEPPRVRALTRGARPLPAGVEPVPADLARPESLTGVCAGTDVLVHLASHIGSDEEECHRVNVLGTAALMAEARASGVRRVVHLSTTAVYGPGPHSGPDVDEVPRRPVSPASRTRLEGEAHALRAGALVLRAGLVTGAGDRWVVPALARLLRDVPGYWDAGRGLISLIAVEDLGRLVAAAALGASATGVQHAVHPEPVRTRDLLDTLADGKVLPAPPRDLTWEESLVRLKESGSPVSERQFSLLARDHWYRGDAVWQRCGTAPGPGPLARLAHAAEWYRSHLTPQG</sequence>
<dbReference type="Pfam" id="PF01370">
    <property type="entry name" value="Epimerase"/>
    <property type="match status" value="1"/>
</dbReference>
<evidence type="ECO:0000313" key="2">
    <source>
        <dbReference type="EMBL" id="MBR7675664.1"/>
    </source>
</evidence>
<dbReference type="InterPro" id="IPR001509">
    <property type="entry name" value="Epimerase_deHydtase"/>
</dbReference>